<dbReference type="AlphaFoldDB" id="A0A517XXE7"/>
<sequence>MSTDPNPPWQPLPEYERRVLGVLVEKQKTAKTADAYPLTLNSLTTGCNQKSNRDPVLDLLEDEVEEVLSSLQKKGLVNRLTGGRVDKFRHLLYDVWTSNGPQLAVLAELLLRGPQTKGELRGRASRMAAIETLDDLEEVLKPLAERKLVVYLGPPDRRGALVTHGFHGPDEAAGLSARQAHAPAETEPPRASARVEAGGLEAEITALKRLVAELTTRVAALENRGSGSPAGLNPPQ</sequence>
<dbReference type="PANTHER" id="PTHR38768">
    <property type="entry name" value="UPF0502 PROTEIN YCEH"/>
    <property type="match status" value="1"/>
</dbReference>
<keyword evidence="4" id="KW-1185">Reference proteome</keyword>
<organism evidence="3 4">
    <name type="scientific">Urbifossiella limnaea</name>
    <dbReference type="NCBI Taxonomy" id="2528023"/>
    <lineage>
        <taxon>Bacteria</taxon>
        <taxon>Pseudomonadati</taxon>
        <taxon>Planctomycetota</taxon>
        <taxon>Planctomycetia</taxon>
        <taxon>Gemmatales</taxon>
        <taxon>Gemmataceae</taxon>
        <taxon>Urbifossiella</taxon>
    </lineage>
</organism>
<gene>
    <name evidence="3" type="ORF">ETAA1_41750</name>
</gene>
<evidence type="ECO:0000313" key="4">
    <source>
        <dbReference type="Proteomes" id="UP000319576"/>
    </source>
</evidence>
<reference evidence="3 4" key="1">
    <citation type="submission" date="2019-02" db="EMBL/GenBank/DDBJ databases">
        <title>Deep-cultivation of Planctomycetes and their phenomic and genomic characterization uncovers novel biology.</title>
        <authorList>
            <person name="Wiegand S."/>
            <person name="Jogler M."/>
            <person name="Boedeker C."/>
            <person name="Pinto D."/>
            <person name="Vollmers J."/>
            <person name="Rivas-Marin E."/>
            <person name="Kohn T."/>
            <person name="Peeters S.H."/>
            <person name="Heuer A."/>
            <person name="Rast P."/>
            <person name="Oberbeckmann S."/>
            <person name="Bunk B."/>
            <person name="Jeske O."/>
            <person name="Meyerdierks A."/>
            <person name="Storesund J.E."/>
            <person name="Kallscheuer N."/>
            <person name="Luecker S."/>
            <person name="Lage O.M."/>
            <person name="Pohl T."/>
            <person name="Merkel B.J."/>
            <person name="Hornburger P."/>
            <person name="Mueller R.-W."/>
            <person name="Bruemmer F."/>
            <person name="Labrenz M."/>
            <person name="Spormann A.M."/>
            <person name="Op den Camp H."/>
            <person name="Overmann J."/>
            <person name="Amann R."/>
            <person name="Jetten M.S.M."/>
            <person name="Mascher T."/>
            <person name="Medema M.H."/>
            <person name="Devos D.P."/>
            <person name="Kaster A.-K."/>
            <person name="Ovreas L."/>
            <person name="Rohde M."/>
            <person name="Galperin M.Y."/>
            <person name="Jogler C."/>
        </authorList>
    </citation>
    <scope>NUCLEOTIDE SEQUENCE [LARGE SCALE GENOMIC DNA]</scope>
    <source>
        <strain evidence="3 4">ETA_A1</strain>
    </source>
</reference>
<feature type="region of interest" description="Disordered" evidence="2">
    <location>
        <begin position="163"/>
        <end position="196"/>
    </location>
</feature>
<dbReference type="InterPro" id="IPR036390">
    <property type="entry name" value="WH_DNA-bd_sf"/>
</dbReference>
<accession>A0A517XXE7</accession>
<dbReference type="InterPro" id="IPR007432">
    <property type="entry name" value="DUF480"/>
</dbReference>
<feature type="coiled-coil region" evidence="1">
    <location>
        <begin position="197"/>
        <end position="224"/>
    </location>
</feature>
<dbReference type="Gene3D" id="1.10.10.10">
    <property type="entry name" value="Winged helix-like DNA-binding domain superfamily/Winged helix DNA-binding domain"/>
    <property type="match status" value="2"/>
</dbReference>
<dbReference type="Pfam" id="PF04337">
    <property type="entry name" value="DUF480"/>
    <property type="match status" value="1"/>
</dbReference>
<protein>
    <submittedName>
        <fullName evidence="3">Uncharacterized protein</fullName>
    </submittedName>
</protein>
<dbReference type="Proteomes" id="UP000319576">
    <property type="component" value="Chromosome"/>
</dbReference>
<evidence type="ECO:0000313" key="3">
    <source>
        <dbReference type="EMBL" id="QDU22199.1"/>
    </source>
</evidence>
<dbReference type="EMBL" id="CP036273">
    <property type="protein sequence ID" value="QDU22199.1"/>
    <property type="molecule type" value="Genomic_DNA"/>
</dbReference>
<proteinExistence type="predicted"/>
<evidence type="ECO:0000256" key="2">
    <source>
        <dbReference type="SAM" id="MobiDB-lite"/>
    </source>
</evidence>
<evidence type="ECO:0000256" key="1">
    <source>
        <dbReference type="SAM" id="Coils"/>
    </source>
</evidence>
<dbReference type="InterPro" id="IPR036388">
    <property type="entry name" value="WH-like_DNA-bd_sf"/>
</dbReference>
<dbReference type="KEGG" id="uli:ETAA1_41750"/>
<dbReference type="SUPFAM" id="SSF46785">
    <property type="entry name" value="Winged helix' DNA-binding domain"/>
    <property type="match status" value="2"/>
</dbReference>
<dbReference type="RefSeq" id="WP_202920289.1">
    <property type="nucleotide sequence ID" value="NZ_CP036273.1"/>
</dbReference>
<keyword evidence="1" id="KW-0175">Coiled coil</keyword>
<dbReference type="PANTHER" id="PTHR38768:SF1">
    <property type="entry name" value="UPF0502 PROTEIN YCEH"/>
    <property type="match status" value="1"/>
</dbReference>
<name>A0A517XXE7_9BACT</name>